<evidence type="ECO:0000256" key="1">
    <source>
        <dbReference type="SAM" id="Phobius"/>
    </source>
</evidence>
<name>A0A3A6WJL4_9FIRM</name>
<gene>
    <name evidence="2" type="ORF">D2965_10050</name>
</gene>
<proteinExistence type="predicted"/>
<dbReference type="RefSeq" id="WP_119983102.1">
    <property type="nucleotide sequence ID" value="NZ_QXZZ01000052.1"/>
</dbReference>
<keyword evidence="1" id="KW-0472">Membrane</keyword>
<keyword evidence="1" id="KW-0812">Transmembrane</keyword>
<sequence length="211" mass="24250">MYSDTIVIKINALFSDLFEKSCKIVDSSIDLKTINDEIYNIVSLELSSRSKSMMSDLLYMASKKYLSNMDPMDIRLQNKFLSLELTDVLLKKFEFQLPEKVIFKVNNNKRFIYDGGVALGVFTISGGFIKFVMGTLVGGYIIIPTMSSLVAAVLLDHFIIKDKVEKQEIKRAISSYLLNLKEQFIHNLNCVESEFYERLDDFEYSFALHEV</sequence>
<organism evidence="2 3">
    <name type="scientific">Veillonella atypica</name>
    <dbReference type="NCBI Taxonomy" id="39777"/>
    <lineage>
        <taxon>Bacteria</taxon>
        <taxon>Bacillati</taxon>
        <taxon>Bacillota</taxon>
        <taxon>Negativicutes</taxon>
        <taxon>Veillonellales</taxon>
        <taxon>Veillonellaceae</taxon>
        <taxon>Veillonella</taxon>
    </lineage>
</organism>
<dbReference type="Proteomes" id="UP000277803">
    <property type="component" value="Unassembled WGS sequence"/>
</dbReference>
<dbReference type="EMBL" id="QXZZ01000052">
    <property type="protein sequence ID" value="RJY49580.1"/>
    <property type="molecule type" value="Genomic_DNA"/>
</dbReference>
<reference evidence="2 3" key="1">
    <citation type="submission" date="2018-09" db="EMBL/GenBank/DDBJ databases">
        <title>Genome sequence of Veillonella atypica isolated from periodontal Korean patients.</title>
        <authorList>
            <person name="Lee J.-H."/>
            <person name="Moon J.-H."/>
            <person name="Shin S.-Y."/>
        </authorList>
    </citation>
    <scope>NUCLEOTIDE SEQUENCE [LARGE SCALE GENOMIC DNA]</scope>
    <source>
        <strain evidence="2 3">KHUD_V1</strain>
    </source>
</reference>
<accession>A0A3A6WJL4</accession>
<feature type="transmembrane region" description="Helical" evidence="1">
    <location>
        <begin position="139"/>
        <end position="160"/>
    </location>
</feature>
<protein>
    <submittedName>
        <fullName evidence="2">Uncharacterized protein</fullName>
    </submittedName>
</protein>
<comment type="caution">
    <text evidence="2">The sequence shown here is derived from an EMBL/GenBank/DDBJ whole genome shotgun (WGS) entry which is preliminary data.</text>
</comment>
<keyword evidence="1" id="KW-1133">Transmembrane helix</keyword>
<dbReference type="AlphaFoldDB" id="A0A3A6WJL4"/>
<feature type="transmembrane region" description="Helical" evidence="1">
    <location>
        <begin position="111"/>
        <end position="133"/>
    </location>
</feature>
<evidence type="ECO:0000313" key="2">
    <source>
        <dbReference type="EMBL" id="RJY49580.1"/>
    </source>
</evidence>
<evidence type="ECO:0000313" key="3">
    <source>
        <dbReference type="Proteomes" id="UP000277803"/>
    </source>
</evidence>